<dbReference type="HOGENOM" id="CLU_1397168_0_0_1"/>
<feature type="region of interest" description="Disordered" evidence="1">
    <location>
        <begin position="106"/>
        <end position="127"/>
    </location>
</feature>
<accession>A0A0D0B1I4</accession>
<reference evidence="3" key="2">
    <citation type="submission" date="2015-01" db="EMBL/GenBank/DDBJ databases">
        <title>Evolutionary Origins and Diversification of the Mycorrhizal Mutualists.</title>
        <authorList>
            <consortium name="DOE Joint Genome Institute"/>
            <consortium name="Mycorrhizal Genomics Consortium"/>
            <person name="Kohler A."/>
            <person name="Kuo A."/>
            <person name="Nagy L.G."/>
            <person name="Floudas D."/>
            <person name="Copeland A."/>
            <person name="Barry K.W."/>
            <person name="Cichocki N."/>
            <person name="Veneault-Fourrey C."/>
            <person name="LaButti K."/>
            <person name="Lindquist E.A."/>
            <person name="Lipzen A."/>
            <person name="Lundell T."/>
            <person name="Morin E."/>
            <person name="Murat C."/>
            <person name="Riley R."/>
            <person name="Ohm R."/>
            <person name="Sun H."/>
            <person name="Tunlid A."/>
            <person name="Henrissat B."/>
            <person name="Grigoriev I.V."/>
            <person name="Hibbett D.S."/>
            <person name="Martin F."/>
        </authorList>
    </citation>
    <scope>NUCLEOTIDE SEQUENCE [LARGE SCALE GENOMIC DNA]</scope>
    <source>
        <strain evidence="3">UH-Slu-Lm8-n1</strain>
    </source>
</reference>
<feature type="compositionally biased region" description="Polar residues" evidence="1">
    <location>
        <begin position="108"/>
        <end position="127"/>
    </location>
</feature>
<evidence type="ECO:0000256" key="1">
    <source>
        <dbReference type="SAM" id="MobiDB-lite"/>
    </source>
</evidence>
<dbReference type="EMBL" id="KN835202">
    <property type="protein sequence ID" value="KIK43879.1"/>
    <property type="molecule type" value="Genomic_DNA"/>
</dbReference>
<feature type="compositionally biased region" description="Low complexity" evidence="1">
    <location>
        <begin position="168"/>
        <end position="178"/>
    </location>
</feature>
<keyword evidence="3" id="KW-1185">Reference proteome</keyword>
<dbReference type="STRING" id="930992.A0A0D0B1I4"/>
<dbReference type="Proteomes" id="UP000054485">
    <property type="component" value="Unassembled WGS sequence"/>
</dbReference>
<dbReference type="AlphaFoldDB" id="A0A0D0B1I4"/>
<evidence type="ECO:0000313" key="2">
    <source>
        <dbReference type="EMBL" id="KIK43879.1"/>
    </source>
</evidence>
<proteinExistence type="predicted"/>
<dbReference type="OrthoDB" id="5599269at2759"/>
<feature type="region of interest" description="Disordered" evidence="1">
    <location>
        <begin position="20"/>
        <end position="39"/>
    </location>
</feature>
<name>A0A0D0B1I4_9AGAM</name>
<organism evidence="2 3">
    <name type="scientific">Suillus luteus UH-Slu-Lm8-n1</name>
    <dbReference type="NCBI Taxonomy" id="930992"/>
    <lineage>
        <taxon>Eukaryota</taxon>
        <taxon>Fungi</taxon>
        <taxon>Dikarya</taxon>
        <taxon>Basidiomycota</taxon>
        <taxon>Agaricomycotina</taxon>
        <taxon>Agaricomycetes</taxon>
        <taxon>Agaricomycetidae</taxon>
        <taxon>Boletales</taxon>
        <taxon>Suillineae</taxon>
        <taxon>Suillaceae</taxon>
        <taxon>Suillus</taxon>
    </lineage>
</organism>
<dbReference type="InParanoid" id="A0A0D0B1I4"/>
<sequence length="195" mass="20714">MTSLLSEAQHRIVQVVFSGTPSGHETHESPHPVISQSRPNCFKDLPEIRDADVISVGYLPSNSNRSLIDNDMMSAPVHVLSGIGPSTTSAPDYGFRAELSPPCFELSSAPSSGRRTTGNSGNRSYSNLTRNRCIPGLRLDSIAEGDEPSPSMSCDIGGSYLNPIGPRTSSLETTSSSSGGNYEILPGQCLPYSNP</sequence>
<protein>
    <submittedName>
        <fullName evidence="2">Uncharacterized protein</fullName>
    </submittedName>
</protein>
<reference evidence="2 3" key="1">
    <citation type="submission" date="2014-04" db="EMBL/GenBank/DDBJ databases">
        <authorList>
            <consortium name="DOE Joint Genome Institute"/>
            <person name="Kuo A."/>
            <person name="Ruytinx J."/>
            <person name="Rineau F."/>
            <person name="Colpaert J."/>
            <person name="Kohler A."/>
            <person name="Nagy L.G."/>
            <person name="Floudas D."/>
            <person name="Copeland A."/>
            <person name="Barry K.W."/>
            <person name="Cichocki N."/>
            <person name="Veneault-Fourrey C."/>
            <person name="LaButti K."/>
            <person name="Lindquist E.A."/>
            <person name="Lipzen A."/>
            <person name="Lundell T."/>
            <person name="Morin E."/>
            <person name="Murat C."/>
            <person name="Sun H."/>
            <person name="Tunlid A."/>
            <person name="Henrissat B."/>
            <person name="Grigoriev I.V."/>
            <person name="Hibbett D.S."/>
            <person name="Martin F."/>
            <person name="Nordberg H.P."/>
            <person name="Cantor M.N."/>
            <person name="Hua S.X."/>
        </authorList>
    </citation>
    <scope>NUCLEOTIDE SEQUENCE [LARGE SCALE GENOMIC DNA]</scope>
    <source>
        <strain evidence="2 3">UH-Slu-Lm8-n1</strain>
    </source>
</reference>
<feature type="region of interest" description="Disordered" evidence="1">
    <location>
        <begin position="142"/>
        <end position="195"/>
    </location>
</feature>
<gene>
    <name evidence="2" type="ORF">CY34DRAFT_803303</name>
</gene>
<evidence type="ECO:0000313" key="3">
    <source>
        <dbReference type="Proteomes" id="UP000054485"/>
    </source>
</evidence>